<accession>A0AAV2MTV2</accession>
<name>A0AAV2MTV2_KNICA</name>
<dbReference type="AlphaFoldDB" id="A0AAV2MTV2"/>
<evidence type="ECO:0000256" key="1">
    <source>
        <dbReference type="SAM" id="MobiDB-lite"/>
    </source>
</evidence>
<reference evidence="2 3" key="1">
    <citation type="submission" date="2024-04" db="EMBL/GenBank/DDBJ databases">
        <authorList>
            <person name="Waldvogel A.-M."/>
            <person name="Schoenle A."/>
        </authorList>
    </citation>
    <scope>NUCLEOTIDE SEQUENCE [LARGE SCALE GENOMIC DNA]</scope>
</reference>
<gene>
    <name evidence="2" type="ORF">KC01_LOCUS42393</name>
</gene>
<evidence type="ECO:0000313" key="2">
    <source>
        <dbReference type="EMBL" id="CAL1616682.1"/>
    </source>
</evidence>
<feature type="region of interest" description="Disordered" evidence="1">
    <location>
        <begin position="1"/>
        <end position="37"/>
    </location>
</feature>
<proteinExistence type="predicted"/>
<organism evidence="2 3">
    <name type="scientific">Knipowitschia caucasica</name>
    <name type="common">Caucasian dwarf goby</name>
    <name type="synonym">Pomatoschistus caucasicus</name>
    <dbReference type="NCBI Taxonomy" id="637954"/>
    <lineage>
        <taxon>Eukaryota</taxon>
        <taxon>Metazoa</taxon>
        <taxon>Chordata</taxon>
        <taxon>Craniata</taxon>
        <taxon>Vertebrata</taxon>
        <taxon>Euteleostomi</taxon>
        <taxon>Actinopterygii</taxon>
        <taxon>Neopterygii</taxon>
        <taxon>Teleostei</taxon>
        <taxon>Neoteleostei</taxon>
        <taxon>Acanthomorphata</taxon>
        <taxon>Gobiaria</taxon>
        <taxon>Gobiiformes</taxon>
        <taxon>Gobioidei</taxon>
        <taxon>Gobiidae</taxon>
        <taxon>Gobiinae</taxon>
        <taxon>Knipowitschia</taxon>
    </lineage>
</organism>
<protein>
    <submittedName>
        <fullName evidence="2">Uncharacterized protein</fullName>
    </submittedName>
</protein>
<dbReference type="Proteomes" id="UP001497482">
    <property type="component" value="Chromosome 9"/>
</dbReference>
<dbReference type="EMBL" id="OZ035831">
    <property type="protein sequence ID" value="CAL1616682.1"/>
    <property type="molecule type" value="Genomic_DNA"/>
</dbReference>
<evidence type="ECO:0000313" key="3">
    <source>
        <dbReference type="Proteomes" id="UP001497482"/>
    </source>
</evidence>
<keyword evidence="3" id="KW-1185">Reference proteome</keyword>
<sequence length="78" mass="8452">MLWGGLRTREPEVLSSADAEQRGCRAAQMPSSAGAEQHGWKAKIFPVEVGCRGFVGKSTIRLLQDLGIRGDKPTPSQE</sequence>